<dbReference type="EMBL" id="JBBPBN010000021">
    <property type="protein sequence ID" value="KAK9016133.1"/>
    <property type="molecule type" value="Genomic_DNA"/>
</dbReference>
<reference evidence="4 5" key="1">
    <citation type="journal article" date="2024" name="G3 (Bethesda)">
        <title>Genome assembly of Hibiscus sabdariffa L. provides insights into metabolisms of medicinal natural products.</title>
        <authorList>
            <person name="Kim T."/>
        </authorList>
    </citation>
    <scope>NUCLEOTIDE SEQUENCE [LARGE SCALE GENOMIC DNA]</scope>
    <source>
        <strain evidence="4">TK-2024</strain>
        <tissue evidence="4">Old leaves</tissue>
    </source>
</reference>
<dbReference type="PANTHER" id="PTHR34200">
    <property type="entry name" value="DENTIN SIALOPHOSPHOPROTEIN-LIKE ISOFORM X1"/>
    <property type="match status" value="1"/>
</dbReference>
<sequence length="235" mass="25022">MDSSQIVSIFSLLLLFHQSQARPLDPPSPLKFSPSPAPGPSDGGCWLLPDNCNNGSLSACVHQSSTGSKQVILSVKNEGETSLMVNVSISHANHMYMKNNTQIPPHRTEQVKITANVAGNASIKIEAGNLGCVIHLVSRGGILDYISLATRMSPMGGASLLILTGLIIGSGCAYYKCGKRGEGTPYQQLEMARPASPNDAETTGGWEQGWDHDWRQMANGSSANGLSSRSAKRED</sequence>
<feature type="compositionally biased region" description="Polar residues" evidence="1">
    <location>
        <begin position="218"/>
        <end position="229"/>
    </location>
</feature>
<dbReference type="InterPro" id="IPR055780">
    <property type="entry name" value="DUF7356"/>
</dbReference>
<evidence type="ECO:0000256" key="2">
    <source>
        <dbReference type="SAM" id="SignalP"/>
    </source>
</evidence>
<gene>
    <name evidence="4" type="ORF">V6N11_007213</name>
</gene>
<keyword evidence="5" id="KW-1185">Reference proteome</keyword>
<name>A0ABR2RTL1_9ROSI</name>
<evidence type="ECO:0000259" key="3">
    <source>
        <dbReference type="Pfam" id="PF24053"/>
    </source>
</evidence>
<accession>A0ABR2RTL1</accession>
<comment type="caution">
    <text evidence="4">The sequence shown here is derived from an EMBL/GenBank/DDBJ whole genome shotgun (WGS) entry which is preliminary data.</text>
</comment>
<dbReference type="Proteomes" id="UP001396334">
    <property type="component" value="Unassembled WGS sequence"/>
</dbReference>
<protein>
    <recommendedName>
        <fullName evidence="3">DUF7356 domain-containing protein</fullName>
    </recommendedName>
</protein>
<evidence type="ECO:0000313" key="4">
    <source>
        <dbReference type="EMBL" id="KAK9016133.1"/>
    </source>
</evidence>
<evidence type="ECO:0000313" key="5">
    <source>
        <dbReference type="Proteomes" id="UP001396334"/>
    </source>
</evidence>
<feature type="region of interest" description="Disordered" evidence="1">
    <location>
        <begin position="192"/>
        <end position="235"/>
    </location>
</feature>
<proteinExistence type="predicted"/>
<evidence type="ECO:0000256" key="1">
    <source>
        <dbReference type="SAM" id="MobiDB-lite"/>
    </source>
</evidence>
<feature type="signal peptide" evidence="2">
    <location>
        <begin position="1"/>
        <end position="21"/>
    </location>
</feature>
<keyword evidence="2" id="KW-0732">Signal</keyword>
<dbReference type="PANTHER" id="PTHR34200:SF7">
    <property type="match status" value="1"/>
</dbReference>
<feature type="domain" description="DUF7356" evidence="3">
    <location>
        <begin position="42"/>
        <end position="137"/>
    </location>
</feature>
<organism evidence="4 5">
    <name type="scientific">Hibiscus sabdariffa</name>
    <name type="common">roselle</name>
    <dbReference type="NCBI Taxonomy" id="183260"/>
    <lineage>
        <taxon>Eukaryota</taxon>
        <taxon>Viridiplantae</taxon>
        <taxon>Streptophyta</taxon>
        <taxon>Embryophyta</taxon>
        <taxon>Tracheophyta</taxon>
        <taxon>Spermatophyta</taxon>
        <taxon>Magnoliopsida</taxon>
        <taxon>eudicotyledons</taxon>
        <taxon>Gunneridae</taxon>
        <taxon>Pentapetalae</taxon>
        <taxon>rosids</taxon>
        <taxon>malvids</taxon>
        <taxon>Malvales</taxon>
        <taxon>Malvaceae</taxon>
        <taxon>Malvoideae</taxon>
        <taxon>Hibiscus</taxon>
    </lineage>
</organism>
<dbReference type="Pfam" id="PF24053">
    <property type="entry name" value="DUF7356"/>
    <property type="match status" value="1"/>
</dbReference>
<feature type="chain" id="PRO_5046027352" description="DUF7356 domain-containing protein" evidence="2">
    <location>
        <begin position="22"/>
        <end position="235"/>
    </location>
</feature>